<dbReference type="EMBL" id="CAJNDS010002266">
    <property type="protein sequence ID" value="CAE7402001.1"/>
    <property type="molecule type" value="Genomic_DNA"/>
</dbReference>
<accession>A0A812QSU6</accession>
<proteinExistence type="predicted"/>
<dbReference type="SUPFAM" id="SSF110069">
    <property type="entry name" value="ApaG-like"/>
    <property type="match status" value="1"/>
</dbReference>
<evidence type="ECO:0000313" key="3">
    <source>
        <dbReference type="Proteomes" id="UP000604046"/>
    </source>
</evidence>
<dbReference type="PANTHER" id="PTHR47463">
    <property type="entry name" value="F-BOX PROTEIN SKIP16"/>
    <property type="match status" value="1"/>
</dbReference>
<feature type="domain" description="ApaG" evidence="1">
    <location>
        <begin position="152"/>
        <end position="276"/>
    </location>
</feature>
<organism evidence="2 3">
    <name type="scientific">Symbiodinium natans</name>
    <dbReference type="NCBI Taxonomy" id="878477"/>
    <lineage>
        <taxon>Eukaryota</taxon>
        <taxon>Sar</taxon>
        <taxon>Alveolata</taxon>
        <taxon>Dinophyceae</taxon>
        <taxon>Suessiales</taxon>
        <taxon>Symbiodiniaceae</taxon>
        <taxon>Symbiodinium</taxon>
    </lineage>
</organism>
<sequence>MSGPGASSVGPLGRSFRYQTYHHTVSNVFLPLPAAIKVTKKLREMLLQVRSFQDTSLLDNKLVFAASFNLVKFLFVDLSTGEVFIFTRRPWSPFEAASPQDPRAGDGLIRWFEEYVRRLESKFYTLDCISPQDAPLSVGISLFPATQPEMTVRVTRGVEVRASAIYMPEHDAGWTYSIALRLVGTKEERGYERCQLVTRHWEIEEEGRPEPELVEGEGVIGLFPILVDGGWIVSSESDPHGQYQTPGHASGLFRYQSCALAEPRAIYPGCSGVINL</sequence>
<reference evidence="2" key="1">
    <citation type="submission" date="2021-02" db="EMBL/GenBank/DDBJ databases">
        <authorList>
            <person name="Dougan E. K."/>
            <person name="Rhodes N."/>
            <person name="Thang M."/>
            <person name="Chan C."/>
        </authorList>
    </citation>
    <scope>NUCLEOTIDE SEQUENCE</scope>
</reference>
<dbReference type="Gene3D" id="2.60.40.1470">
    <property type="entry name" value="ApaG domain"/>
    <property type="match status" value="1"/>
</dbReference>
<protein>
    <submittedName>
        <fullName evidence="2">SKIP16 protein</fullName>
    </submittedName>
</protein>
<name>A0A812QSU6_9DINO</name>
<evidence type="ECO:0000313" key="2">
    <source>
        <dbReference type="EMBL" id="CAE7402001.1"/>
    </source>
</evidence>
<dbReference type="InterPro" id="IPR036767">
    <property type="entry name" value="ApaG_sf"/>
</dbReference>
<dbReference type="PANTHER" id="PTHR47463:SF2">
    <property type="entry name" value="F-BOX PROTEIN SKIP16"/>
    <property type="match status" value="1"/>
</dbReference>
<dbReference type="AlphaFoldDB" id="A0A812QSU6"/>
<dbReference type="PROSITE" id="PS51087">
    <property type="entry name" value="APAG"/>
    <property type="match status" value="1"/>
</dbReference>
<comment type="caution">
    <text evidence="2">The sequence shown here is derived from an EMBL/GenBank/DDBJ whole genome shotgun (WGS) entry which is preliminary data.</text>
</comment>
<dbReference type="InterPro" id="IPR007474">
    <property type="entry name" value="ApaG_domain"/>
</dbReference>
<dbReference type="Pfam" id="PF04379">
    <property type="entry name" value="DUF525"/>
    <property type="match status" value="1"/>
</dbReference>
<keyword evidence="3" id="KW-1185">Reference proteome</keyword>
<dbReference type="Proteomes" id="UP000604046">
    <property type="component" value="Unassembled WGS sequence"/>
</dbReference>
<gene>
    <name evidence="2" type="primary">SKIP16</name>
    <name evidence="2" type="ORF">SNAT2548_LOCUS21880</name>
</gene>
<dbReference type="OrthoDB" id="2305498at2759"/>
<evidence type="ECO:0000259" key="1">
    <source>
        <dbReference type="PROSITE" id="PS51087"/>
    </source>
</evidence>